<dbReference type="PANTHER" id="PTHR37523:SF1">
    <property type="entry name" value="CALCINEURIN-LIKE PHOSPHOESTERASE DOMAIN-CONTAINING PROTEIN"/>
    <property type="match status" value="1"/>
</dbReference>
<protein>
    <recommendedName>
        <fullName evidence="2">Calcineurin-like phosphoesterase domain-containing protein</fullName>
    </recommendedName>
</protein>
<comment type="caution">
    <text evidence="1">The sequence shown here is derived from an EMBL/GenBank/DDBJ whole genome shotgun (WGS) entry which is preliminary data.</text>
</comment>
<dbReference type="Gene3D" id="3.60.21.10">
    <property type="match status" value="1"/>
</dbReference>
<dbReference type="EMBL" id="VSSQ01119647">
    <property type="protein sequence ID" value="MPN52984.1"/>
    <property type="molecule type" value="Genomic_DNA"/>
</dbReference>
<name>A0A645IX79_9ZZZZ</name>
<evidence type="ECO:0008006" key="2">
    <source>
        <dbReference type="Google" id="ProtNLM"/>
    </source>
</evidence>
<reference evidence="1" key="1">
    <citation type="submission" date="2019-08" db="EMBL/GenBank/DDBJ databases">
        <authorList>
            <person name="Kucharzyk K."/>
            <person name="Murdoch R.W."/>
            <person name="Higgins S."/>
            <person name="Loffler F."/>
        </authorList>
    </citation>
    <scope>NUCLEOTIDE SEQUENCE</scope>
</reference>
<dbReference type="PANTHER" id="PTHR37523">
    <property type="entry name" value="METALLOPHOSPHOESTERASE"/>
    <property type="match status" value="1"/>
</dbReference>
<sequence>MKPDRVSFNYPCLLTNERGELELVNCDLLNNLPSIEEELASLDCEKSIWVMHSPPYGGTLDINYEEVYSGSKAIRKHIERVQPSLTLHGHIHEAPSMSGQWVERIRNTISVNPGTGEILHAVIFDIDSEGNLLKLTHNIFGEYRVS</sequence>
<proteinExistence type="predicted"/>
<dbReference type="AlphaFoldDB" id="A0A645IX79"/>
<evidence type="ECO:0000313" key="1">
    <source>
        <dbReference type="EMBL" id="MPN52984.1"/>
    </source>
</evidence>
<dbReference type="SUPFAM" id="SSF56300">
    <property type="entry name" value="Metallo-dependent phosphatases"/>
    <property type="match status" value="1"/>
</dbReference>
<gene>
    <name evidence="1" type="ORF">SDC9_200647</name>
</gene>
<accession>A0A645IX79</accession>
<dbReference type="InterPro" id="IPR029052">
    <property type="entry name" value="Metallo-depent_PP-like"/>
</dbReference>
<organism evidence="1">
    <name type="scientific">bioreactor metagenome</name>
    <dbReference type="NCBI Taxonomy" id="1076179"/>
    <lineage>
        <taxon>unclassified sequences</taxon>
        <taxon>metagenomes</taxon>
        <taxon>ecological metagenomes</taxon>
    </lineage>
</organism>